<proteinExistence type="predicted"/>
<reference evidence="2" key="2">
    <citation type="submission" date="2020-05" db="UniProtKB">
        <authorList>
            <consortium name="EnsemblMetazoa"/>
        </authorList>
    </citation>
    <scope>IDENTIFICATION</scope>
    <source>
        <strain evidence="2">A-37</strain>
    </source>
</reference>
<dbReference type="EMBL" id="AXCM01012368">
    <property type="status" value="NOT_ANNOTATED_CDS"/>
    <property type="molecule type" value="Genomic_DNA"/>
</dbReference>
<protein>
    <recommendedName>
        <fullName evidence="4">Peptidase S1 domain-containing protein</fullName>
    </recommendedName>
</protein>
<feature type="signal peptide" evidence="1">
    <location>
        <begin position="1"/>
        <end position="23"/>
    </location>
</feature>
<evidence type="ECO:0008006" key="4">
    <source>
        <dbReference type="Google" id="ProtNLM"/>
    </source>
</evidence>
<keyword evidence="1" id="KW-0732">Signal</keyword>
<keyword evidence="3" id="KW-1185">Reference proteome</keyword>
<organism evidence="2 3">
    <name type="scientific">Anopheles culicifacies</name>
    <dbReference type="NCBI Taxonomy" id="139723"/>
    <lineage>
        <taxon>Eukaryota</taxon>
        <taxon>Metazoa</taxon>
        <taxon>Ecdysozoa</taxon>
        <taxon>Arthropoda</taxon>
        <taxon>Hexapoda</taxon>
        <taxon>Insecta</taxon>
        <taxon>Pterygota</taxon>
        <taxon>Neoptera</taxon>
        <taxon>Endopterygota</taxon>
        <taxon>Diptera</taxon>
        <taxon>Nematocera</taxon>
        <taxon>Culicoidea</taxon>
        <taxon>Culicidae</taxon>
        <taxon>Anophelinae</taxon>
        <taxon>Anopheles</taxon>
        <taxon>culicifacies species complex</taxon>
    </lineage>
</organism>
<dbReference type="PANTHER" id="PTHR21112">
    <property type="entry name" value="CHEMOSENSORY PROTEIN A 29A-RELATED"/>
    <property type="match status" value="1"/>
</dbReference>
<accession>A0A182MVB2</accession>
<dbReference type="STRING" id="139723.A0A182MVB2"/>
<dbReference type="VEuPathDB" id="VectorBase:ACUA027118"/>
<sequence length="202" mass="23258">MLNWQHCIALLCMVSACLKPALTIKASFERFEQYFGHEYIDLDLRVRKYNRTEMTLNGTIYVNQAIDETILVSSSICARTNMMAIIFLLNQFSTDVFHSRLGNQQFQHYPLHLPTGDICEFIKHVHEEYALAIVDIVNIPQISECPVTMRAMYVQDKTFPTVILPDSLANGLWKMVITGAINETIVIRYMISIRLNDDFFGI</sequence>
<name>A0A182MVB2_9DIPT</name>
<dbReference type="Proteomes" id="UP000075883">
    <property type="component" value="Unassembled WGS sequence"/>
</dbReference>
<feature type="chain" id="PRO_5008128965" description="Peptidase S1 domain-containing protein" evidence="1">
    <location>
        <begin position="24"/>
        <end position="202"/>
    </location>
</feature>
<evidence type="ECO:0000313" key="2">
    <source>
        <dbReference type="EnsemblMetazoa" id="ACUA027118-PA"/>
    </source>
</evidence>
<reference evidence="3" key="1">
    <citation type="submission" date="2013-09" db="EMBL/GenBank/DDBJ databases">
        <title>The Genome Sequence of Anopheles culicifacies species A.</title>
        <authorList>
            <consortium name="The Broad Institute Genomics Platform"/>
            <person name="Neafsey D.E."/>
            <person name="Besansky N."/>
            <person name="Howell P."/>
            <person name="Walton C."/>
            <person name="Young S.K."/>
            <person name="Zeng Q."/>
            <person name="Gargeya S."/>
            <person name="Fitzgerald M."/>
            <person name="Haas B."/>
            <person name="Abouelleil A."/>
            <person name="Allen A.W."/>
            <person name="Alvarado L."/>
            <person name="Arachchi H.M."/>
            <person name="Berlin A.M."/>
            <person name="Chapman S.B."/>
            <person name="Gainer-Dewar J."/>
            <person name="Goldberg J."/>
            <person name="Griggs A."/>
            <person name="Gujja S."/>
            <person name="Hansen M."/>
            <person name="Howarth C."/>
            <person name="Imamovic A."/>
            <person name="Ireland A."/>
            <person name="Larimer J."/>
            <person name="McCowan C."/>
            <person name="Murphy C."/>
            <person name="Pearson M."/>
            <person name="Poon T.W."/>
            <person name="Priest M."/>
            <person name="Roberts A."/>
            <person name="Saif S."/>
            <person name="Shea T."/>
            <person name="Sisk P."/>
            <person name="Sykes S."/>
            <person name="Wortman J."/>
            <person name="Nusbaum C."/>
            <person name="Birren B."/>
        </authorList>
    </citation>
    <scope>NUCLEOTIDE SEQUENCE [LARGE SCALE GENOMIC DNA]</scope>
    <source>
        <strain evidence="3">A-37</strain>
    </source>
</reference>
<evidence type="ECO:0000256" key="1">
    <source>
        <dbReference type="SAM" id="SignalP"/>
    </source>
</evidence>
<dbReference type="PANTHER" id="PTHR21112:SF0">
    <property type="entry name" value="CHEMOSENSORY PROTEIN A 29A-RELATED"/>
    <property type="match status" value="1"/>
</dbReference>
<dbReference type="EnsemblMetazoa" id="ACUA027118-RA">
    <property type="protein sequence ID" value="ACUA027118-PA"/>
    <property type="gene ID" value="ACUA027118"/>
</dbReference>
<evidence type="ECO:0000313" key="3">
    <source>
        <dbReference type="Proteomes" id="UP000075883"/>
    </source>
</evidence>
<dbReference type="AlphaFoldDB" id="A0A182MVB2"/>